<reference evidence="1 2" key="1">
    <citation type="journal article" date="2013" name="Chin. Sci. Bull.">
        <title>Genome survey uncovers the secrets of sex and lifestyle in caterpillar fungus.</title>
        <authorList>
            <person name="Hu X."/>
            <person name="Zhang Y."/>
            <person name="Xiao G."/>
            <person name="Zheng P."/>
            <person name="Xia Y."/>
            <person name="Zhang X."/>
            <person name="St Leger R.J."/>
            <person name="Liu X."/>
            <person name="Wang C."/>
        </authorList>
    </citation>
    <scope>NUCLEOTIDE SEQUENCE [LARGE SCALE GENOMIC DNA]</scope>
    <source>
        <strain evidence="2">Co18 / CGMCC 3.14243</strain>
        <tissue evidence="1">Fruit-body</tissue>
    </source>
</reference>
<dbReference type="EMBL" id="KE652334">
    <property type="protein sequence ID" value="EQL02241.1"/>
    <property type="molecule type" value="Genomic_DNA"/>
</dbReference>
<accession>T5AIK5</accession>
<dbReference type="AlphaFoldDB" id="T5AIK5"/>
<organism evidence="1 2">
    <name type="scientific">Ophiocordyceps sinensis (strain Co18 / CGMCC 3.14243)</name>
    <name type="common">Yarsagumba caterpillar fungus</name>
    <name type="synonym">Hirsutella sinensis</name>
    <dbReference type="NCBI Taxonomy" id="911162"/>
    <lineage>
        <taxon>Eukaryota</taxon>
        <taxon>Fungi</taxon>
        <taxon>Dikarya</taxon>
        <taxon>Ascomycota</taxon>
        <taxon>Pezizomycotina</taxon>
        <taxon>Sordariomycetes</taxon>
        <taxon>Hypocreomycetidae</taxon>
        <taxon>Hypocreales</taxon>
        <taxon>Ophiocordycipitaceae</taxon>
        <taxon>Ophiocordyceps</taxon>
    </lineage>
</organism>
<proteinExistence type="predicted"/>
<evidence type="ECO:0000313" key="2">
    <source>
        <dbReference type="Proteomes" id="UP000019374"/>
    </source>
</evidence>
<dbReference type="HOGENOM" id="CLU_2705483_0_0_1"/>
<evidence type="ECO:0000313" key="1">
    <source>
        <dbReference type="EMBL" id="EQL02241.1"/>
    </source>
</evidence>
<protein>
    <submittedName>
        <fullName evidence="1">Uncharacterized protein</fullName>
    </submittedName>
</protein>
<dbReference type="Proteomes" id="UP000019374">
    <property type="component" value="Unassembled WGS sequence"/>
</dbReference>
<gene>
    <name evidence="1" type="ORF">OCS_02044</name>
</gene>
<name>T5AIK5_OPHSC</name>
<sequence length="73" mass="7754">MPCCIAILDYAELVDALQARVHGRVRGAVRAGAARGAAGDEVPVAMRRVPHAAVRGRRRRPYGKLECPGAGHP</sequence>